<evidence type="ECO:0000313" key="1">
    <source>
        <dbReference type="EMBL" id="WTU75081.1"/>
    </source>
</evidence>
<sequence length="158" mass="16552">MNTESDGANSRTPDWIPAAGIAMRKAGVQFDAVRVDGDTGRNLADLLGALTAGDPGPVIAQSNGRRPVYFLIPVGSAAYRIWPSGFTRLTSGPFRTTYVPVPEADGCWPLAWRYPPGDGSRLVHALLLHRAAGLYQASCEISSATTAHASAAGSISGK</sequence>
<proteinExistence type="predicted"/>
<dbReference type="EMBL" id="CP108264">
    <property type="protein sequence ID" value="WTU75081.1"/>
    <property type="molecule type" value="Genomic_DNA"/>
</dbReference>
<organism evidence="1">
    <name type="scientific">Streptomyces sp. NBC_00049</name>
    <dbReference type="NCBI Taxonomy" id="2903617"/>
    <lineage>
        <taxon>Bacteria</taxon>
        <taxon>Bacillati</taxon>
        <taxon>Actinomycetota</taxon>
        <taxon>Actinomycetes</taxon>
        <taxon>Kitasatosporales</taxon>
        <taxon>Streptomycetaceae</taxon>
        <taxon>Streptomyces</taxon>
    </lineage>
</organism>
<name>A0AAU2JT40_9ACTN</name>
<reference evidence="1" key="1">
    <citation type="submission" date="2022-10" db="EMBL/GenBank/DDBJ databases">
        <title>The complete genomes of actinobacterial strains from the NBC collection.</title>
        <authorList>
            <person name="Joergensen T.S."/>
            <person name="Alvarez Arevalo M."/>
            <person name="Sterndorff E.B."/>
            <person name="Faurdal D."/>
            <person name="Vuksanovic O."/>
            <person name="Mourched A.-S."/>
            <person name="Charusanti P."/>
            <person name="Shaw S."/>
            <person name="Blin K."/>
            <person name="Weber T."/>
        </authorList>
    </citation>
    <scope>NUCLEOTIDE SEQUENCE</scope>
    <source>
        <strain evidence="1">NBC_00049</strain>
    </source>
</reference>
<protein>
    <recommendedName>
        <fullName evidence="2">DNA primase/polymerase bifunctional N-terminal domain-containing protein</fullName>
    </recommendedName>
</protein>
<evidence type="ECO:0008006" key="2">
    <source>
        <dbReference type="Google" id="ProtNLM"/>
    </source>
</evidence>
<dbReference type="AlphaFoldDB" id="A0AAU2JT40"/>
<gene>
    <name evidence="1" type="ORF">OG327_18145</name>
</gene>
<accession>A0AAU2JT40</accession>